<dbReference type="SUPFAM" id="SSF52540">
    <property type="entry name" value="P-loop containing nucleoside triphosphate hydrolases"/>
    <property type="match status" value="1"/>
</dbReference>
<reference evidence="11 12" key="1">
    <citation type="journal article" date="2016" name="Nat. Commun.">
        <title>Thousands of microbial genomes shed light on interconnected biogeochemical processes in an aquifer system.</title>
        <authorList>
            <person name="Anantharaman K."/>
            <person name="Brown C.T."/>
            <person name="Hug L.A."/>
            <person name="Sharon I."/>
            <person name="Castelle C.J."/>
            <person name="Probst A.J."/>
            <person name="Thomas B.C."/>
            <person name="Singh A."/>
            <person name="Wilkins M.J."/>
            <person name="Karaoz U."/>
            <person name="Brodie E.L."/>
            <person name="Williams K.H."/>
            <person name="Hubbard S.S."/>
            <person name="Banfield J.F."/>
        </authorList>
    </citation>
    <scope>NUCLEOTIDE SEQUENCE [LARGE SCALE GENOMIC DNA]</scope>
</reference>
<comment type="caution">
    <text evidence="11">The sequence shown here is derived from an EMBL/GenBank/DDBJ whole genome shotgun (WGS) entry which is preliminary data.</text>
</comment>
<dbReference type="InterPro" id="IPR011892">
    <property type="entry name" value="Cyt_kin_arch"/>
</dbReference>
<evidence type="ECO:0000256" key="7">
    <source>
        <dbReference type="ARBA" id="ARBA00022777"/>
    </source>
</evidence>
<dbReference type="Gene3D" id="3.40.50.300">
    <property type="entry name" value="P-loop containing nucleotide triphosphate hydrolases"/>
    <property type="match status" value="1"/>
</dbReference>
<keyword evidence="8" id="KW-0067">ATP-binding</keyword>
<dbReference type="InterPro" id="IPR011994">
    <property type="entry name" value="Cytidylate_kinase_dom"/>
</dbReference>
<dbReference type="GO" id="GO:0005737">
    <property type="term" value="C:cytoplasm"/>
    <property type="evidence" value="ECO:0007669"/>
    <property type="project" value="UniProtKB-SubCell"/>
</dbReference>
<evidence type="ECO:0000256" key="9">
    <source>
        <dbReference type="ARBA" id="ARBA00047615"/>
    </source>
</evidence>
<keyword evidence="4" id="KW-0963">Cytoplasm</keyword>
<organism evidence="11 12">
    <name type="scientific">Candidatus Kaiserbacteria bacterium RIFOXYD1_FULL_42_15</name>
    <dbReference type="NCBI Taxonomy" id="1798532"/>
    <lineage>
        <taxon>Bacteria</taxon>
        <taxon>Candidatus Kaiseribacteriota</taxon>
    </lineage>
</organism>
<evidence type="ECO:0000256" key="2">
    <source>
        <dbReference type="ARBA" id="ARBA00011005"/>
    </source>
</evidence>
<dbReference type="Pfam" id="PF13189">
    <property type="entry name" value="Cytidylate_kin2"/>
    <property type="match status" value="1"/>
</dbReference>
<sequence length="190" mass="21963">MEKKHIITLGGLPGSGKSTVRKILTEKLGYKSFYTGGYARELAEERGITLEEFNEKVASDRSLDELIDAEQKHISEEEDKYVVDAHIGFHFIPNSFKVFLTVPIEVSAERIFKDSGSSIRQRSGDVMSSYEEALTKTKRRVENHQRRYKKHYNIDVYNPSQFDLVIDTSKYTPDQVTEQILSRYNQWCEA</sequence>
<evidence type="ECO:0000256" key="3">
    <source>
        <dbReference type="ARBA" id="ARBA00012906"/>
    </source>
</evidence>
<evidence type="ECO:0000256" key="10">
    <source>
        <dbReference type="ARBA" id="ARBA00048478"/>
    </source>
</evidence>
<dbReference type="Proteomes" id="UP000179230">
    <property type="component" value="Unassembled WGS sequence"/>
</dbReference>
<comment type="subcellular location">
    <subcellularLocation>
        <location evidence="1">Cytoplasm</location>
    </subcellularLocation>
</comment>
<evidence type="ECO:0000256" key="5">
    <source>
        <dbReference type="ARBA" id="ARBA00022679"/>
    </source>
</evidence>
<keyword evidence="7" id="KW-0418">Kinase</keyword>
<dbReference type="GO" id="GO:0005524">
    <property type="term" value="F:ATP binding"/>
    <property type="evidence" value="ECO:0007669"/>
    <property type="project" value="UniProtKB-KW"/>
</dbReference>
<evidence type="ECO:0000256" key="4">
    <source>
        <dbReference type="ARBA" id="ARBA00022490"/>
    </source>
</evidence>
<evidence type="ECO:0000313" key="12">
    <source>
        <dbReference type="Proteomes" id="UP000179230"/>
    </source>
</evidence>
<dbReference type="EMBL" id="MFMT01000020">
    <property type="protein sequence ID" value="OGG88451.1"/>
    <property type="molecule type" value="Genomic_DNA"/>
</dbReference>
<dbReference type="InterPro" id="IPR027417">
    <property type="entry name" value="P-loop_NTPase"/>
</dbReference>
<accession>A0A1F6FRH1</accession>
<evidence type="ECO:0000256" key="6">
    <source>
        <dbReference type="ARBA" id="ARBA00022741"/>
    </source>
</evidence>
<name>A0A1F6FRH1_9BACT</name>
<comment type="catalytic activity">
    <reaction evidence="9">
        <text>dCMP + ATP = dCDP + ADP</text>
        <dbReference type="Rhea" id="RHEA:25094"/>
        <dbReference type="ChEBI" id="CHEBI:30616"/>
        <dbReference type="ChEBI" id="CHEBI:57566"/>
        <dbReference type="ChEBI" id="CHEBI:58593"/>
        <dbReference type="ChEBI" id="CHEBI:456216"/>
        <dbReference type="EC" id="2.7.4.25"/>
    </reaction>
</comment>
<dbReference type="AlphaFoldDB" id="A0A1F6FRH1"/>
<dbReference type="GO" id="GO:0036431">
    <property type="term" value="F:dCMP kinase activity"/>
    <property type="evidence" value="ECO:0007669"/>
    <property type="project" value="InterPro"/>
</dbReference>
<evidence type="ECO:0000256" key="1">
    <source>
        <dbReference type="ARBA" id="ARBA00004496"/>
    </source>
</evidence>
<protein>
    <recommendedName>
        <fullName evidence="3">(d)CMP kinase</fullName>
        <ecNumber evidence="3">2.7.4.25</ecNumber>
    </recommendedName>
</protein>
<keyword evidence="5" id="KW-0808">Transferase</keyword>
<comment type="catalytic activity">
    <reaction evidence="10">
        <text>CMP + ATP = CDP + ADP</text>
        <dbReference type="Rhea" id="RHEA:11600"/>
        <dbReference type="ChEBI" id="CHEBI:30616"/>
        <dbReference type="ChEBI" id="CHEBI:58069"/>
        <dbReference type="ChEBI" id="CHEBI:60377"/>
        <dbReference type="ChEBI" id="CHEBI:456216"/>
        <dbReference type="EC" id="2.7.4.25"/>
    </reaction>
</comment>
<gene>
    <name evidence="11" type="ORF">A2592_01260</name>
</gene>
<proteinExistence type="inferred from homology"/>
<comment type="similarity">
    <text evidence="2">Belongs to the cytidylate kinase family. Type 2 subfamily.</text>
</comment>
<dbReference type="NCBIfam" id="TIGR02173">
    <property type="entry name" value="cyt_kin_arch"/>
    <property type="match status" value="1"/>
</dbReference>
<keyword evidence="6" id="KW-0547">Nucleotide-binding</keyword>
<evidence type="ECO:0000256" key="8">
    <source>
        <dbReference type="ARBA" id="ARBA00022840"/>
    </source>
</evidence>
<dbReference type="EC" id="2.7.4.25" evidence="3"/>
<evidence type="ECO:0000313" key="11">
    <source>
        <dbReference type="EMBL" id="OGG88451.1"/>
    </source>
</evidence>
<dbReference type="GO" id="GO:0036430">
    <property type="term" value="F:CMP kinase activity"/>
    <property type="evidence" value="ECO:0007669"/>
    <property type="project" value="RHEA"/>
</dbReference>
<dbReference type="CDD" id="cd02020">
    <property type="entry name" value="CMPK"/>
    <property type="match status" value="1"/>
</dbReference>